<dbReference type="Proteomes" id="UP001385951">
    <property type="component" value="Unassembled WGS sequence"/>
</dbReference>
<dbReference type="InterPro" id="IPR036812">
    <property type="entry name" value="NAD(P)_OxRdtase_dom_sf"/>
</dbReference>
<dbReference type="SUPFAM" id="SSF51430">
    <property type="entry name" value="NAD(P)-linked oxidoreductase"/>
    <property type="match status" value="1"/>
</dbReference>
<dbReference type="AlphaFoldDB" id="A0AAW0GKN1"/>
<evidence type="ECO:0000313" key="1">
    <source>
        <dbReference type="EMBL" id="KAK7691655.1"/>
    </source>
</evidence>
<protein>
    <recommendedName>
        <fullName evidence="3">Aldo/keto reductase</fullName>
    </recommendedName>
</protein>
<evidence type="ECO:0008006" key="3">
    <source>
        <dbReference type="Google" id="ProtNLM"/>
    </source>
</evidence>
<gene>
    <name evidence="1" type="ORF">QCA50_005054</name>
</gene>
<sequence length="68" mass="7186">MASINVPNFTLNNGKKMPGVGMGCWMGEPGGGEAVEIMCKNALKVGYRHFDTASGYGMVIRPFSEAGC</sequence>
<keyword evidence="2" id="KW-1185">Reference proteome</keyword>
<evidence type="ECO:0000313" key="2">
    <source>
        <dbReference type="Proteomes" id="UP001385951"/>
    </source>
</evidence>
<dbReference type="EMBL" id="JASBNA010000005">
    <property type="protein sequence ID" value="KAK7691655.1"/>
    <property type="molecule type" value="Genomic_DNA"/>
</dbReference>
<dbReference type="Gene3D" id="3.20.20.100">
    <property type="entry name" value="NADP-dependent oxidoreductase domain"/>
    <property type="match status" value="1"/>
</dbReference>
<proteinExistence type="predicted"/>
<comment type="caution">
    <text evidence="1">The sequence shown here is derived from an EMBL/GenBank/DDBJ whole genome shotgun (WGS) entry which is preliminary data.</text>
</comment>
<name>A0AAW0GKN1_9APHY</name>
<accession>A0AAW0GKN1</accession>
<reference evidence="1 2" key="1">
    <citation type="submission" date="2022-09" db="EMBL/GenBank/DDBJ databases">
        <authorList>
            <person name="Palmer J.M."/>
        </authorList>
    </citation>
    <scope>NUCLEOTIDE SEQUENCE [LARGE SCALE GENOMIC DNA]</scope>
    <source>
        <strain evidence="1 2">DSM 7382</strain>
    </source>
</reference>
<organism evidence="1 2">
    <name type="scientific">Cerrena zonata</name>
    <dbReference type="NCBI Taxonomy" id="2478898"/>
    <lineage>
        <taxon>Eukaryota</taxon>
        <taxon>Fungi</taxon>
        <taxon>Dikarya</taxon>
        <taxon>Basidiomycota</taxon>
        <taxon>Agaricomycotina</taxon>
        <taxon>Agaricomycetes</taxon>
        <taxon>Polyporales</taxon>
        <taxon>Cerrenaceae</taxon>
        <taxon>Cerrena</taxon>
    </lineage>
</organism>